<sequence length="158" mass="18806">MAAVEFRNIKCDSLDKEFSDFDYCFLKSVNRSYKYYSVKVKLFQIPVTKVKVNVALFKRFNGYRPFLYNFTIDACRFFHNQKSNPVAQYFYSLYRDVSNINHSCPYNHDLVVDKVTTQRVNTNIVKIIPFPEGDYMIMMNWIAYDINRAVFKLYISLS</sequence>
<dbReference type="GeneID" id="6502564"/>
<dbReference type="AlphaFoldDB" id="B3MDD0"/>
<name>B3MDD0_DROAN</name>
<evidence type="ECO:0000313" key="2">
    <source>
        <dbReference type="Proteomes" id="UP000007801"/>
    </source>
</evidence>
<gene>
    <name evidence="1" type="primary">Dana\GF19821</name>
    <name evidence="1" type="synonym">dana_GLEANR_22227</name>
    <name evidence="1" type="ORF">GF19821</name>
</gene>
<evidence type="ECO:0008006" key="3">
    <source>
        <dbReference type="Google" id="ProtNLM"/>
    </source>
</evidence>
<dbReference type="InParanoid" id="B3MDD0"/>
<protein>
    <recommendedName>
        <fullName evidence="3">MD-2-related lipid-recognition domain-containing protein</fullName>
    </recommendedName>
</protein>
<dbReference type="KEGG" id="dan:6502564"/>
<dbReference type="InterPro" id="IPR010512">
    <property type="entry name" value="DUF1091"/>
</dbReference>
<dbReference type="PANTHER" id="PTHR20898">
    <property type="entry name" value="DAEDALUS ON 3-RELATED-RELATED"/>
    <property type="match status" value="1"/>
</dbReference>
<organism evidence="1 2">
    <name type="scientific">Drosophila ananassae</name>
    <name type="common">Fruit fly</name>
    <dbReference type="NCBI Taxonomy" id="7217"/>
    <lineage>
        <taxon>Eukaryota</taxon>
        <taxon>Metazoa</taxon>
        <taxon>Ecdysozoa</taxon>
        <taxon>Arthropoda</taxon>
        <taxon>Hexapoda</taxon>
        <taxon>Insecta</taxon>
        <taxon>Pterygota</taxon>
        <taxon>Neoptera</taxon>
        <taxon>Endopterygota</taxon>
        <taxon>Diptera</taxon>
        <taxon>Brachycera</taxon>
        <taxon>Muscomorpha</taxon>
        <taxon>Ephydroidea</taxon>
        <taxon>Drosophilidae</taxon>
        <taxon>Drosophila</taxon>
        <taxon>Sophophora</taxon>
    </lineage>
</organism>
<reference evidence="1 2" key="1">
    <citation type="journal article" date="2007" name="Nature">
        <title>Evolution of genes and genomes on the Drosophila phylogeny.</title>
        <authorList>
            <consortium name="Drosophila 12 Genomes Consortium"/>
            <person name="Clark A.G."/>
            <person name="Eisen M.B."/>
            <person name="Smith D.R."/>
            <person name="Bergman C.M."/>
            <person name="Oliver B."/>
            <person name="Markow T.A."/>
            <person name="Kaufman T.C."/>
            <person name="Kellis M."/>
            <person name="Gelbart W."/>
            <person name="Iyer V.N."/>
            <person name="Pollard D.A."/>
            <person name="Sackton T.B."/>
            <person name="Larracuente A.M."/>
            <person name="Singh N.D."/>
            <person name="Abad J.P."/>
            <person name="Abt D.N."/>
            <person name="Adryan B."/>
            <person name="Aguade M."/>
            <person name="Akashi H."/>
            <person name="Anderson W.W."/>
            <person name="Aquadro C.F."/>
            <person name="Ardell D.H."/>
            <person name="Arguello R."/>
            <person name="Artieri C.G."/>
            <person name="Barbash D.A."/>
            <person name="Barker D."/>
            <person name="Barsanti P."/>
            <person name="Batterham P."/>
            <person name="Batzoglou S."/>
            <person name="Begun D."/>
            <person name="Bhutkar A."/>
            <person name="Blanco E."/>
            <person name="Bosak S.A."/>
            <person name="Bradley R.K."/>
            <person name="Brand A.D."/>
            <person name="Brent M.R."/>
            <person name="Brooks A.N."/>
            <person name="Brown R.H."/>
            <person name="Butlin R.K."/>
            <person name="Caggese C."/>
            <person name="Calvi B.R."/>
            <person name="Bernardo de Carvalho A."/>
            <person name="Caspi A."/>
            <person name="Castrezana S."/>
            <person name="Celniker S.E."/>
            <person name="Chang J.L."/>
            <person name="Chapple C."/>
            <person name="Chatterji S."/>
            <person name="Chinwalla A."/>
            <person name="Civetta A."/>
            <person name="Clifton S.W."/>
            <person name="Comeron J.M."/>
            <person name="Costello J.C."/>
            <person name="Coyne J.A."/>
            <person name="Daub J."/>
            <person name="David R.G."/>
            <person name="Delcher A.L."/>
            <person name="Delehaunty K."/>
            <person name="Do C.B."/>
            <person name="Ebling H."/>
            <person name="Edwards K."/>
            <person name="Eickbush T."/>
            <person name="Evans J.D."/>
            <person name="Filipski A."/>
            <person name="Findeiss S."/>
            <person name="Freyhult E."/>
            <person name="Fulton L."/>
            <person name="Fulton R."/>
            <person name="Garcia A.C."/>
            <person name="Gardiner A."/>
            <person name="Garfield D.A."/>
            <person name="Garvin B.E."/>
            <person name="Gibson G."/>
            <person name="Gilbert D."/>
            <person name="Gnerre S."/>
            <person name="Godfrey J."/>
            <person name="Good R."/>
            <person name="Gotea V."/>
            <person name="Gravely B."/>
            <person name="Greenberg A.J."/>
            <person name="Griffiths-Jones S."/>
            <person name="Gross S."/>
            <person name="Guigo R."/>
            <person name="Gustafson E.A."/>
            <person name="Haerty W."/>
            <person name="Hahn M.W."/>
            <person name="Halligan D.L."/>
            <person name="Halpern A.L."/>
            <person name="Halter G.M."/>
            <person name="Han M.V."/>
            <person name="Heger A."/>
            <person name="Hillier L."/>
            <person name="Hinrichs A.S."/>
            <person name="Holmes I."/>
            <person name="Hoskins R.A."/>
            <person name="Hubisz M.J."/>
            <person name="Hultmark D."/>
            <person name="Huntley M.A."/>
            <person name="Jaffe D.B."/>
            <person name="Jagadeeshan S."/>
            <person name="Jeck W.R."/>
            <person name="Johnson J."/>
            <person name="Jones C.D."/>
            <person name="Jordan W.C."/>
            <person name="Karpen G.H."/>
            <person name="Kataoka E."/>
            <person name="Keightley P.D."/>
            <person name="Kheradpour P."/>
            <person name="Kirkness E.F."/>
            <person name="Koerich L.B."/>
            <person name="Kristiansen K."/>
            <person name="Kudrna D."/>
            <person name="Kulathinal R.J."/>
            <person name="Kumar S."/>
            <person name="Kwok R."/>
            <person name="Lander E."/>
            <person name="Langley C.H."/>
            <person name="Lapoint R."/>
            <person name="Lazzaro B.P."/>
            <person name="Lee S.J."/>
            <person name="Levesque L."/>
            <person name="Li R."/>
            <person name="Lin C.F."/>
            <person name="Lin M.F."/>
            <person name="Lindblad-Toh K."/>
            <person name="Llopart A."/>
            <person name="Long M."/>
            <person name="Low L."/>
            <person name="Lozovsky E."/>
            <person name="Lu J."/>
            <person name="Luo M."/>
            <person name="Machado C.A."/>
            <person name="Makalowski W."/>
            <person name="Marzo M."/>
            <person name="Matsuda M."/>
            <person name="Matzkin L."/>
            <person name="McAllister B."/>
            <person name="McBride C.S."/>
            <person name="McKernan B."/>
            <person name="McKernan K."/>
            <person name="Mendez-Lago M."/>
            <person name="Minx P."/>
            <person name="Mollenhauer M.U."/>
            <person name="Montooth K."/>
            <person name="Mount S.M."/>
            <person name="Mu X."/>
            <person name="Myers E."/>
            <person name="Negre B."/>
            <person name="Newfeld S."/>
            <person name="Nielsen R."/>
            <person name="Noor M.A."/>
            <person name="O'Grady P."/>
            <person name="Pachter L."/>
            <person name="Papaceit M."/>
            <person name="Parisi M.J."/>
            <person name="Parisi M."/>
            <person name="Parts L."/>
            <person name="Pedersen J.S."/>
            <person name="Pesole G."/>
            <person name="Phillippy A.M."/>
            <person name="Ponting C.P."/>
            <person name="Pop M."/>
            <person name="Porcelli D."/>
            <person name="Powell J.R."/>
            <person name="Prohaska S."/>
            <person name="Pruitt K."/>
            <person name="Puig M."/>
            <person name="Quesneville H."/>
            <person name="Ram K.R."/>
            <person name="Rand D."/>
            <person name="Rasmussen M.D."/>
            <person name="Reed L.K."/>
            <person name="Reenan R."/>
            <person name="Reily A."/>
            <person name="Remington K.A."/>
            <person name="Rieger T.T."/>
            <person name="Ritchie M.G."/>
            <person name="Robin C."/>
            <person name="Rogers Y.H."/>
            <person name="Rohde C."/>
            <person name="Rozas J."/>
            <person name="Rubenfield M.J."/>
            <person name="Ruiz A."/>
            <person name="Russo S."/>
            <person name="Salzberg S.L."/>
            <person name="Sanchez-Gracia A."/>
            <person name="Saranga D.J."/>
            <person name="Sato H."/>
            <person name="Schaeffer S.W."/>
            <person name="Schatz M.C."/>
            <person name="Schlenke T."/>
            <person name="Schwartz R."/>
            <person name="Segarra C."/>
            <person name="Singh R.S."/>
            <person name="Sirot L."/>
            <person name="Sirota M."/>
            <person name="Sisneros N.B."/>
            <person name="Smith C.D."/>
            <person name="Smith T.F."/>
            <person name="Spieth J."/>
            <person name="Stage D.E."/>
            <person name="Stark A."/>
            <person name="Stephan W."/>
            <person name="Strausberg R.L."/>
            <person name="Strempel S."/>
            <person name="Sturgill D."/>
            <person name="Sutton G."/>
            <person name="Sutton G.G."/>
            <person name="Tao W."/>
            <person name="Teichmann S."/>
            <person name="Tobari Y.N."/>
            <person name="Tomimura Y."/>
            <person name="Tsolas J.M."/>
            <person name="Valente V.L."/>
            <person name="Venter E."/>
            <person name="Venter J.C."/>
            <person name="Vicario S."/>
            <person name="Vieira F.G."/>
            <person name="Vilella A.J."/>
            <person name="Villasante A."/>
            <person name="Walenz B."/>
            <person name="Wang J."/>
            <person name="Wasserman M."/>
            <person name="Watts T."/>
            <person name="Wilson D."/>
            <person name="Wilson R.K."/>
            <person name="Wing R.A."/>
            <person name="Wolfner M.F."/>
            <person name="Wong A."/>
            <person name="Wong G.K."/>
            <person name="Wu C.I."/>
            <person name="Wu G."/>
            <person name="Yamamoto D."/>
            <person name="Yang H.P."/>
            <person name="Yang S.P."/>
            <person name="Yorke J.A."/>
            <person name="Yoshida K."/>
            <person name="Zdobnov E."/>
            <person name="Zhang P."/>
            <person name="Zhang Y."/>
            <person name="Zimin A.V."/>
            <person name="Baldwin J."/>
            <person name="Abdouelleil A."/>
            <person name="Abdulkadir J."/>
            <person name="Abebe A."/>
            <person name="Abera B."/>
            <person name="Abreu J."/>
            <person name="Acer S.C."/>
            <person name="Aftuck L."/>
            <person name="Alexander A."/>
            <person name="An P."/>
            <person name="Anderson E."/>
            <person name="Anderson S."/>
            <person name="Arachi H."/>
            <person name="Azer M."/>
            <person name="Bachantsang P."/>
            <person name="Barry A."/>
            <person name="Bayul T."/>
            <person name="Berlin A."/>
            <person name="Bessette D."/>
            <person name="Bloom T."/>
            <person name="Blye J."/>
            <person name="Boguslavskiy L."/>
            <person name="Bonnet C."/>
            <person name="Boukhgalter B."/>
            <person name="Bourzgui I."/>
            <person name="Brown A."/>
            <person name="Cahill P."/>
            <person name="Channer S."/>
            <person name="Cheshatsang Y."/>
            <person name="Chuda L."/>
            <person name="Citroen M."/>
            <person name="Collymore A."/>
            <person name="Cooke P."/>
            <person name="Costello M."/>
            <person name="D'Aco K."/>
            <person name="Daza R."/>
            <person name="De Haan G."/>
            <person name="DeGray S."/>
            <person name="DeMaso C."/>
            <person name="Dhargay N."/>
            <person name="Dooley K."/>
            <person name="Dooley E."/>
            <person name="Doricent M."/>
            <person name="Dorje P."/>
            <person name="Dorjee K."/>
            <person name="Dupes A."/>
            <person name="Elong R."/>
            <person name="Falk J."/>
            <person name="Farina A."/>
            <person name="Faro S."/>
            <person name="Ferguson D."/>
            <person name="Fisher S."/>
            <person name="Foley C.D."/>
            <person name="Franke A."/>
            <person name="Friedrich D."/>
            <person name="Gadbois L."/>
            <person name="Gearin G."/>
            <person name="Gearin C.R."/>
            <person name="Giannoukos G."/>
            <person name="Goode T."/>
            <person name="Graham J."/>
            <person name="Grandbois E."/>
            <person name="Grewal S."/>
            <person name="Gyaltsen K."/>
            <person name="Hafez N."/>
            <person name="Hagos B."/>
            <person name="Hall J."/>
            <person name="Henson C."/>
            <person name="Hollinger A."/>
            <person name="Honan T."/>
            <person name="Huard M.D."/>
            <person name="Hughes L."/>
            <person name="Hurhula B."/>
            <person name="Husby M.E."/>
            <person name="Kamat A."/>
            <person name="Kanga B."/>
            <person name="Kashin S."/>
            <person name="Khazanovich D."/>
            <person name="Kisner P."/>
            <person name="Lance K."/>
            <person name="Lara M."/>
            <person name="Lee W."/>
            <person name="Lennon N."/>
            <person name="Letendre F."/>
            <person name="LeVine R."/>
            <person name="Lipovsky A."/>
            <person name="Liu X."/>
            <person name="Liu J."/>
            <person name="Liu S."/>
            <person name="Lokyitsang T."/>
            <person name="Lokyitsang Y."/>
            <person name="Lubonja R."/>
            <person name="Lui A."/>
            <person name="MacDonald P."/>
            <person name="Magnisalis V."/>
            <person name="Maru K."/>
            <person name="Matthews C."/>
            <person name="McCusker W."/>
            <person name="McDonough S."/>
            <person name="Mehta T."/>
            <person name="Meldrim J."/>
            <person name="Meneus L."/>
            <person name="Mihai O."/>
            <person name="Mihalev A."/>
            <person name="Mihova T."/>
            <person name="Mittelman R."/>
            <person name="Mlenga V."/>
            <person name="Montmayeur A."/>
            <person name="Mulrain L."/>
            <person name="Navidi A."/>
            <person name="Naylor J."/>
            <person name="Negash T."/>
            <person name="Nguyen T."/>
            <person name="Nguyen N."/>
            <person name="Nicol R."/>
            <person name="Norbu C."/>
            <person name="Norbu N."/>
            <person name="Novod N."/>
            <person name="O'Neill B."/>
            <person name="Osman S."/>
            <person name="Markiewicz E."/>
            <person name="Oyono O.L."/>
            <person name="Patti C."/>
            <person name="Phunkhang P."/>
            <person name="Pierre F."/>
            <person name="Priest M."/>
            <person name="Raghuraman S."/>
            <person name="Rege F."/>
            <person name="Reyes R."/>
            <person name="Rise C."/>
            <person name="Rogov P."/>
            <person name="Ross K."/>
            <person name="Ryan E."/>
            <person name="Settipalli S."/>
            <person name="Shea T."/>
            <person name="Sherpa N."/>
            <person name="Shi L."/>
            <person name="Shih D."/>
            <person name="Sparrow T."/>
            <person name="Spaulding J."/>
            <person name="Stalker J."/>
            <person name="Stange-Thomann N."/>
            <person name="Stavropoulos S."/>
            <person name="Stone C."/>
            <person name="Strader C."/>
            <person name="Tesfaye S."/>
            <person name="Thomson T."/>
            <person name="Thoulutsang Y."/>
            <person name="Thoulutsang D."/>
            <person name="Topham K."/>
            <person name="Topping I."/>
            <person name="Tsamla T."/>
            <person name="Vassiliev H."/>
            <person name="Vo A."/>
            <person name="Wangchuk T."/>
            <person name="Wangdi T."/>
            <person name="Weiand M."/>
            <person name="Wilkinson J."/>
            <person name="Wilson A."/>
            <person name="Yadav S."/>
            <person name="Young G."/>
            <person name="Yu Q."/>
            <person name="Zembek L."/>
            <person name="Zhong D."/>
            <person name="Zimmer A."/>
            <person name="Zwirko Z."/>
            <person name="Jaffe D.B."/>
            <person name="Alvarez P."/>
            <person name="Brockman W."/>
            <person name="Butler J."/>
            <person name="Chin C."/>
            <person name="Gnerre S."/>
            <person name="Grabherr M."/>
            <person name="Kleber M."/>
            <person name="Mauceli E."/>
            <person name="MacCallum I."/>
        </authorList>
    </citation>
    <scope>NUCLEOTIDE SEQUENCE [LARGE SCALE GENOMIC DNA]</scope>
    <source>
        <strain evidence="2">Tucson 14024-0371.13</strain>
    </source>
</reference>
<accession>B3MDD0</accession>
<dbReference type="Pfam" id="PF06477">
    <property type="entry name" value="DUF1091"/>
    <property type="match status" value="1"/>
</dbReference>
<dbReference type="HOGENOM" id="CLU_083433_0_0_1"/>
<dbReference type="PANTHER" id="PTHR20898:SF0">
    <property type="entry name" value="DAEDALUS ON 3-RELATED"/>
    <property type="match status" value="1"/>
</dbReference>
<dbReference type="OrthoDB" id="7823281at2759"/>
<evidence type="ECO:0000313" key="1">
    <source>
        <dbReference type="EMBL" id="EDV36378.2"/>
    </source>
</evidence>
<dbReference type="SMART" id="SM00697">
    <property type="entry name" value="DM8"/>
    <property type="match status" value="1"/>
</dbReference>
<proteinExistence type="predicted"/>
<keyword evidence="2" id="KW-1185">Reference proteome</keyword>
<dbReference type="EMBL" id="CH902619">
    <property type="protein sequence ID" value="EDV36378.2"/>
    <property type="molecule type" value="Genomic_DNA"/>
</dbReference>
<dbReference type="Proteomes" id="UP000007801">
    <property type="component" value="Unassembled WGS sequence"/>
</dbReference>